<dbReference type="Proteomes" id="UP000034883">
    <property type="component" value="Chromosome"/>
</dbReference>
<dbReference type="EMBL" id="CP011125">
    <property type="protein sequence ID" value="AKF09379.1"/>
    <property type="molecule type" value="Genomic_DNA"/>
</dbReference>
<keyword evidence="1" id="KW-0812">Transmembrane</keyword>
<dbReference type="AlphaFoldDB" id="A0A0F6SGW0"/>
<organism evidence="2 3">
    <name type="scientific">Sandaracinus amylolyticus</name>
    <dbReference type="NCBI Taxonomy" id="927083"/>
    <lineage>
        <taxon>Bacteria</taxon>
        <taxon>Pseudomonadati</taxon>
        <taxon>Myxococcota</taxon>
        <taxon>Polyangia</taxon>
        <taxon>Polyangiales</taxon>
        <taxon>Sandaracinaceae</taxon>
        <taxon>Sandaracinus</taxon>
    </lineage>
</organism>
<dbReference type="RefSeq" id="WP_157069623.1">
    <property type="nucleotide sequence ID" value="NZ_CP011125.1"/>
</dbReference>
<evidence type="ECO:0000313" key="2">
    <source>
        <dbReference type="EMBL" id="AKF09379.1"/>
    </source>
</evidence>
<name>A0A0F6SGW0_9BACT</name>
<reference evidence="2 3" key="1">
    <citation type="submission" date="2015-03" db="EMBL/GenBank/DDBJ databases">
        <title>Genome assembly of Sandaracinus amylolyticus DSM 53668.</title>
        <authorList>
            <person name="Sharma G."/>
            <person name="Subramanian S."/>
        </authorList>
    </citation>
    <scope>NUCLEOTIDE SEQUENCE [LARGE SCALE GENOMIC DNA]</scope>
    <source>
        <strain evidence="2 3">DSM 53668</strain>
    </source>
</reference>
<keyword evidence="3" id="KW-1185">Reference proteome</keyword>
<proteinExistence type="predicted"/>
<feature type="transmembrane region" description="Helical" evidence="1">
    <location>
        <begin position="20"/>
        <end position="41"/>
    </location>
</feature>
<keyword evidence="1" id="KW-1133">Transmembrane helix</keyword>
<accession>A0A0F6SGW0</accession>
<dbReference type="KEGG" id="samy:DB32_006528"/>
<sequence>MQSRQHVPQVTAATAPVAPLPAPGLVFVAISMVLGLVYALVGLAS</sequence>
<keyword evidence="1" id="KW-0472">Membrane</keyword>
<evidence type="ECO:0000313" key="3">
    <source>
        <dbReference type="Proteomes" id="UP000034883"/>
    </source>
</evidence>
<protein>
    <submittedName>
        <fullName evidence="2">Uncharacterized protein</fullName>
    </submittedName>
</protein>
<evidence type="ECO:0000256" key="1">
    <source>
        <dbReference type="SAM" id="Phobius"/>
    </source>
</evidence>
<gene>
    <name evidence="2" type="ORF">DB32_006528</name>
</gene>